<dbReference type="InterPro" id="IPR036615">
    <property type="entry name" value="Mur_ligase_C_dom_sf"/>
</dbReference>
<dbReference type="Gene3D" id="3.90.190.20">
    <property type="entry name" value="Mur ligase, C-terminal domain"/>
    <property type="match status" value="1"/>
</dbReference>
<dbReference type="GO" id="GO:0008763">
    <property type="term" value="F:UDP-N-acetylmuramate-L-alanine ligase activity"/>
    <property type="evidence" value="ECO:0007669"/>
    <property type="project" value="UniProtKB-EC"/>
</dbReference>
<comment type="pathway">
    <text evidence="2 14">Cell wall biogenesis; peptidoglycan biosynthesis.</text>
</comment>
<keyword evidence="6 14" id="KW-0132">Cell division</keyword>
<evidence type="ECO:0000256" key="14">
    <source>
        <dbReference type="HAMAP-Rule" id="MF_00046"/>
    </source>
</evidence>
<comment type="function">
    <text evidence="14">Cell wall formation.</text>
</comment>
<evidence type="ECO:0000256" key="1">
    <source>
        <dbReference type="ARBA" id="ARBA00004496"/>
    </source>
</evidence>
<dbReference type="InterPro" id="IPR036565">
    <property type="entry name" value="Mur-like_cat_sf"/>
</dbReference>
<dbReference type="PANTHER" id="PTHR43445:SF3">
    <property type="entry name" value="UDP-N-ACETYLMURAMATE--L-ALANINE LIGASE"/>
    <property type="match status" value="1"/>
</dbReference>
<dbReference type="Proteomes" id="UP001440599">
    <property type="component" value="Unassembled WGS sequence"/>
</dbReference>
<dbReference type="Pfam" id="PF08245">
    <property type="entry name" value="Mur_ligase_M"/>
    <property type="match status" value="1"/>
</dbReference>
<dbReference type="EMBL" id="JBBMFT010000012">
    <property type="protein sequence ID" value="MEQ2457349.1"/>
    <property type="molecule type" value="Genomic_DNA"/>
</dbReference>
<dbReference type="NCBIfam" id="TIGR01082">
    <property type="entry name" value="murC"/>
    <property type="match status" value="1"/>
</dbReference>
<dbReference type="InterPro" id="IPR013221">
    <property type="entry name" value="Mur_ligase_cen"/>
</dbReference>
<evidence type="ECO:0000259" key="15">
    <source>
        <dbReference type="Pfam" id="PF01225"/>
    </source>
</evidence>
<gene>
    <name evidence="14 18" type="primary">murC</name>
    <name evidence="18" type="ORF">WMO45_12550</name>
</gene>
<evidence type="ECO:0000256" key="8">
    <source>
        <dbReference type="ARBA" id="ARBA00022840"/>
    </source>
</evidence>
<dbReference type="Pfam" id="PF02875">
    <property type="entry name" value="Mur_ligase_C"/>
    <property type="match status" value="1"/>
</dbReference>
<keyword evidence="7 14" id="KW-0547">Nucleotide-binding</keyword>
<dbReference type="InterPro" id="IPR004101">
    <property type="entry name" value="Mur_ligase_C"/>
</dbReference>
<comment type="similarity">
    <text evidence="14">Belongs to the MurCDEF family.</text>
</comment>
<keyword evidence="5 14" id="KW-0436">Ligase</keyword>
<dbReference type="InterPro" id="IPR000713">
    <property type="entry name" value="Mur_ligase_N"/>
</dbReference>
<dbReference type="RefSeq" id="WP_349141162.1">
    <property type="nucleotide sequence ID" value="NZ_JBBMFT010000012.1"/>
</dbReference>
<evidence type="ECO:0000256" key="7">
    <source>
        <dbReference type="ARBA" id="ARBA00022741"/>
    </source>
</evidence>
<evidence type="ECO:0000256" key="2">
    <source>
        <dbReference type="ARBA" id="ARBA00004752"/>
    </source>
</evidence>
<dbReference type="HAMAP" id="MF_00046">
    <property type="entry name" value="MurC"/>
    <property type="match status" value="1"/>
</dbReference>
<feature type="domain" description="Mur ligase C-terminal" evidence="16">
    <location>
        <begin position="319"/>
        <end position="444"/>
    </location>
</feature>
<evidence type="ECO:0000256" key="3">
    <source>
        <dbReference type="ARBA" id="ARBA00012211"/>
    </source>
</evidence>
<accession>A0ABV1ERW8</accession>
<reference evidence="18 19" key="1">
    <citation type="submission" date="2024-03" db="EMBL/GenBank/DDBJ databases">
        <title>Human intestinal bacterial collection.</title>
        <authorList>
            <person name="Pauvert C."/>
            <person name="Hitch T.C.A."/>
            <person name="Clavel T."/>
        </authorList>
    </citation>
    <scope>NUCLEOTIDE SEQUENCE [LARGE SCALE GENOMIC DNA]</scope>
    <source>
        <strain evidence="18 19">CLA-AP-H34</strain>
    </source>
</reference>
<keyword evidence="11 14" id="KW-0131">Cell cycle</keyword>
<proteinExistence type="inferred from homology"/>
<dbReference type="SUPFAM" id="SSF53244">
    <property type="entry name" value="MurD-like peptide ligases, peptide-binding domain"/>
    <property type="match status" value="1"/>
</dbReference>
<keyword evidence="10 14" id="KW-0573">Peptidoglycan synthesis</keyword>
<comment type="caution">
    <text evidence="18">The sequence shown here is derived from an EMBL/GenBank/DDBJ whole genome shotgun (WGS) entry which is preliminary data.</text>
</comment>
<evidence type="ECO:0000256" key="5">
    <source>
        <dbReference type="ARBA" id="ARBA00022598"/>
    </source>
</evidence>
<feature type="domain" description="Mur ligase central" evidence="17">
    <location>
        <begin position="119"/>
        <end position="296"/>
    </location>
</feature>
<evidence type="ECO:0000313" key="19">
    <source>
        <dbReference type="Proteomes" id="UP001440599"/>
    </source>
</evidence>
<comment type="subcellular location">
    <subcellularLocation>
        <location evidence="1 14">Cytoplasm</location>
    </subcellularLocation>
</comment>
<keyword evidence="12 14" id="KW-0961">Cell wall biogenesis/degradation</keyword>
<keyword evidence="9 14" id="KW-0133">Cell shape</keyword>
<evidence type="ECO:0000259" key="16">
    <source>
        <dbReference type="Pfam" id="PF02875"/>
    </source>
</evidence>
<dbReference type="Gene3D" id="3.40.50.720">
    <property type="entry name" value="NAD(P)-binding Rossmann-like Domain"/>
    <property type="match status" value="1"/>
</dbReference>
<keyword evidence="4 14" id="KW-0963">Cytoplasm</keyword>
<evidence type="ECO:0000256" key="13">
    <source>
        <dbReference type="ARBA" id="ARBA00047833"/>
    </source>
</evidence>
<evidence type="ECO:0000256" key="11">
    <source>
        <dbReference type="ARBA" id="ARBA00023306"/>
    </source>
</evidence>
<keyword evidence="19" id="KW-1185">Reference proteome</keyword>
<evidence type="ECO:0000256" key="12">
    <source>
        <dbReference type="ARBA" id="ARBA00023316"/>
    </source>
</evidence>
<evidence type="ECO:0000259" key="17">
    <source>
        <dbReference type="Pfam" id="PF08245"/>
    </source>
</evidence>
<evidence type="ECO:0000256" key="4">
    <source>
        <dbReference type="ARBA" id="ARBA00022490"/>
    </source>
</evidence>
<evidence type="ECO:0000256" key="6">
    <source>
        <dbReference type="ARBA" id="ARBA00022618"/>
    </source>
</evidence>
<protein>
    <recommendedName>
        <fullName evidence="3 14">UDP-N-acetylmuramate--L-alanine ligase</fullName>
        <ecNumber evidence="3 14">6.3.2.8</ecNumber>
    </recommendedName>
    <alternativeName>
        <fullName evidence="14">UDP-N-acetylmuramoyl-L-alanine synthetase</fullName>
    </alternativeName>
</protein>
<dbReference type="Pfam" id="PF01225">
    <property type="entry name" value="Mur_ligase"/>
    <property type="match status" value="1"/>
</dbReference>
<evidence type="ECO:0000256" key="9">
    <source>
        <dbReference type="ARBA" id="ARBA00022960"/>
    </source>
</evidence>
<comment type="catalytic activity">
    <reaction evidence="13 14">
        <text>UDP-N-acetyl-alpha-D-muramate + L-alanine + ATP = UDP-N-acetyl-alpha-D-muramoyl-L-alanine + ADP + phosphate + H(+)</text>
        <dbReference type="Rhea" id="RHEA:23372"/>
        <dbReference type="ChEBI" id="CHEBI:15378"/>
        <dbReference type="ChEBI" id="CHEBI:30616"/>
        <dbReference type="ChEBI" id="CHEBI:43474"/>
        <dbReference type="ChEBI" id="CHEBI:57972"/>
        <dbReference type="ChEBI" id="CHEBI:70757"/>
        <dbReference type="ChEBI" id="CHEBI:83898"/>
        <dbReference type="ChEBI" id="CHEBI:456216"/>
        <dbReference type="EC" id="6.3.2.8"/>
    </reaction>
</comment>
<dbReference type="SUPFAM" id="SSF53623">
    <property type="entry name" value="MurD-like peptide ligases, catalytic domain"/>
    <property type="match status" value="1"/>
</dbReference>
<dbReference type="EC" id="6.3.2.8" evidence="3 14"/>
<dbReference type="PANTHER" id="PTHR43445">
    <property type="entry name" value="UDP-N-ACETYLMURAMATE--L-ALANINE LIGASE-RELATED"/>
    <property type="match status" value="1"/>
</dbReference>
<evidence type="ECO:0000313" key="18">
    <source>
        <dbReference type="EMBL" id="MEQ2457349.1"/>
    </source>
</evidence>
<keyword evidence="8 14" id="KW-0067">ATP-binding</keyword>
<evidence type="ECO:0000256" key="10">
    <source>
        <dbReference type="ARBA" id="ARBA00022984"/>
    </source>
</evidence>
<dbReference type="SUPFAM" id="SSF51984">
    <property type="entry name" value="MurCD N-terminal domain"/>
    <property type="match status" value="1"/>
</dbReference>
<dbReference type="Gene3D" id="3.40.1190.10">
    <property type="entry name" value="Mur-like, catalytic domain"/>
    <property type="match status" value="1"/>
</dbReference>
<feature type="binding site" evidence="14">
    <location>
        <begin position="121"/>
        <end position="127"/>
    </location>
    <ligand>
        <name>ATP</name>
        <dbReference type="ChEBI" id="CHEBI:30616"/>
    </ligand>
</feature>
<sequence>MANADIHTFIAPGRRAHLVGIGGVSMSPLAEVLHKAGMVITGSDMHESATVEHLRSLGIPVAIGHRAENIQGTELIIRTAAAHDDNPEIAAARAQGIPVFERAQAWGSIMRGYKNALCIAGTHGKTTTTSMCTHIAMAAGADPTVMIGGTLPLLGSGYRVGHGDTIILESCEYCNSFLSFYPTVAVILNIEADHLDFFKDLEDVEHSFRAFADRVPENGLVVANADDANTMHTLAGESRPMLTFGLEQGDVHAANLTWHNGLASFDVLLRGELFTHVELNVPGIHNVKNALAAAAASIALAIPPEAVRTGLAGFRGAGRRFEHKGSYHGAQVYDDYAHHPGELQALMDAVKKLGYERVICAFQPHTYSRTKALFDDFVQVLKEPDITLLAEIFAARETNDIGISSKDLADRIPGSEYYATLPEVTARLRELARPGDLILTVGAGDIYTAGEALVKSE</sequence>
<name>A0ABV1ERW8_9FIRM</name>
<feature type="domain" description="Mur ligase N-terminal catalytic" evidence="15">
    <location>
        <begin position="16"/>
        <end position="113"/>
    </location>
</feature>
<organism evidence="18 19">
    <name type="scientific">Flavonifractor hominis</name>
    <dbReference type="NCBI Taxonomy" id="3133178"/>
    <lineage>
        <taxon>Bacteria</taxon>
        <taxon>Bacillati</taxon>
        <taxon>Bacillota</taxon>
        <taxon>Clostridia</taxon>
        <taxon>Eubacteriales</taxon>
        <taxon>Oscillospiraceae</taxon>
        <taxon>Flavonifractor</taxon>
    </lineage>
</organism>
<dbReference type="InterPro" id="IPR050061">
    <property type="entry name" value="MurCDEF_pg_biosynth"/>
</dbReference>
<dbReference type="InterPro" id="IPR005758">
    <property type="entry name" value="UDP-N-AcMur_Ala_ligase_MurC"/>
</dbReference>